<dbReference type="EMBL" id="LR828261">
    <property type="protein sequence ID" value="CAD0328669.1"/>
    <property type="molecule type" value="Genomic_DNA"/>
</dbReference>
<sequence length="201" mass="23371">MIRNNSLRDAMWDGDLNICLFVFNEEAIWVVDDKVNYSLDAEKDYRAYLERGDITNSQYEAACKEFRGGVLRLDSENFDYYLKNTSAKVLSTNDLGELFFDSACGTGDGLLDELEGHYTSGRDISAGHFKRINMLASRLPSFYINFDRHIFMHLDGSRFHEDLAHGGWVSKRGDFEFLIPDSHRYWVRKSRSYWKVRFLSG</sequence>
<evidence type="ECO:0000313" key="2">
    <source>
        <dbReference type="EMBL" id="NMI24495.1"/>
    </source>
</evidence>
<gene>
    <name evidence="1" type="ORF">CFBP2533_20460</name>
    <name evidence="2" type="ORF">E1J24_22330</name>
</gene>
<reference evidence="1" key="4">
    <citation type="submission" date="2020-07" db="EMBL/GenBank/DDBJ databases">
        <authorList>
            <person name="Pothier F. J."/>
        </authorList>
    </citation>
    <scope>NUCLEOTIDE SEQUENCE</scope>
    <source>
        <strain evidence="1">CFBP 2533</strain>
    </source>
</reference>
<accession>A0A6V7D5M5</accession>
<name>A0A6V7D5M5_9XANT</name>
<reference evidence="2" key="1">
    <citation type="submission" date="2019-03" db="EMBL/GenBank/DDBJ databases">
        <authorList>
            <person name="Moriniere L."/>
            <person name="Burlet A."/>
            <person name="Rosenthal E."/>
            <person name="Portier P."/>
            <person name="Lavire C."/>
            <person name="Nesme X."/>
            <person name="Bull C.T."/>
            <person name="Le Saux M."/>
            <person name="Bertolla F."/>
        </authorList>
    </citation>
    <scope>NUCLEOTIDE SEQUENCE</scope>
    <source>
        <strain evidence="2">CFBP2533</strain>
    </source>
</reference>
<dbReference type="EMBL" id="LR828261">
    <property type="protein sequence ID" value="CAD0328660.1"/>
    <property type="molecule type" value="Genomic_DNA"/>
</dbReference>
<dbReference type="RefSeq" id="WP_168960078.1">
    <property type="nucleotide sequence ID" value="NZ_CP103838.1"/>
</dbReference>
<evidence type="ECO:0000313" key="1">
    <source>
        <dbReference type="EMBL" id="CAD0328660.1"/>
    </source>
</evidence>
<proteinExistence type="predicted"/>
<reference evidence="2" key="3">
    <citation type="journal article" date="2020" name="Syst. Appl. Microbiol.">
        <title>Clarifying the taxonomy of the causal agent of bacterial leaf spot of lettuce through a polyphasic approach reveals that Xanthomonas cynarae Trebaol et al. 2000 emend. Timilsina et al. 2019 is a later heterotypic synonym of Xanthomonas hortorum Vauterin et al. 1995.</title>
        <authorList>
            <person name="Moriniere L."/>
            <person name="Burlet A."/>
            <person name="Rosenthal E.R."/>
            <person name="Nesme X."/>
            <person name="Portier P."/>
            <person name="Bull C.T."/>
            <person name="Lavire C."/>
            <person name="Fischer-Le Saux M."/>
            <person name="Bertolla F."/>
        </authorList>
    </citation>
    <scope>NUCLEOTIDE SEQUENCE</scope>
    <source>
        <strain evidence="2">CFBP2533</strain>
    </source>
</reference>
<dbReference type="AlphaFoldDB" id="A0A6V7D5M5"/>
<dbReference type="EMBL" id="SMDX01000049">
    <property type="protein sequence ID" value="NMI24495.1"/>
    <property type="molecule type" value="Genomic_DNA"/>
</dbReference>
<protein>
    <submittedName>
        <fullName evidence="1">Uncharacterized protein</fullName>
    </submittedName>
</protein>
<dbReference type="Proteomes" id="UP000548771">
    <property type="component" value="Unassembled WGS sequence"/>
</dbReference>
<reference evidence="3" key="2">
    <citation type="journal article" date="2020" name="Syst. Appl. Microbiol.">
        <title>Clarifying the taxonomy of the causal agent of bacterial leaf spot of lettuce through a polyphasic approach reveals that Xanthomonas cynarae Trebaol et al. 2000 emend. Timilsina et al. 2019 is a later heterotypic synonym of Xanthomonas hortorum Vauterin et al. 1995.</title>
        <authorList>
            <person name="Moriniere L."/>
            <person name="Burlet A."/>
            <person name="Rosenthal E.R."/>
            <person name="Nesme X."/>
            <person name="Portier P."/>
            <person name="Bull C.T."/>
            <person name="Lavire C."/>
            <person name="Fischer-Le Saux M."/>
            <person name="Bertolla F."/>
        </authorList>
    </citation>
    <scope>NUCLEOTIDE SEQUENCE [LARGE SCALE GENOMIC DNA]</scope>
    <source>
        <strain evidence="3">CFBP2533</strain>
    </source>
</reference>
<evidence type="ECO:0000313" key="3">
    <source>
        <dbReference type="Proteomes" id="UP000548771"/>
    </source>
</evidence>
<organism evidence="1">
    <name type="scientific">Xanthomonas hortorum pv. pelargonii</name>
    <dbReference type="NCBI Taxonomy" id="453602"/>
    <lineage>
        <taxon>Bacteria</taxon>
        <taxon>Pseudomonadati</taxon>
        <taxon>Pseudomonadota</taxon>
        <taxon>Gammaproteobacteria</taxon>
        <taxon>Lysobacterales</taxon>
        <taxon>Lysobacteraceae</taxon>
        <taxon>Xanthomonas</taxon>
    </lineage>
</organism>